<dbReference type="Proteomes" id="UP000077164">
    <property type="component" value="Unassembled WGS sequence"/>
</dbReference>
<feature type="chain" id="PRO_5007892770" description="Outer membrane protein beta-barrel domain-containing protein" evidence="1">
    <location>
        <begin position="29"/>
        <end position="882"/>
    </location>
</feature>
<evidence type="ECO:0000313" key="2">
    <source>
        <dbReference type="EMBL" id="OAB25130.1"/>
    </source>
</evidence>
<dbReference type="SUPFAM" id="SSF49464">
    <property type="entry name" value="Carboxypeptidase regulatory domain-like"/>
    <property type="match status" value="1"/>
</dbReference>
<comment type="caution">
    <text evidence="2">The sequence shown here is derived from an EMBL/GenBank/DDBJ whole genome shotgun (WGS) entry which is preliminary data.</text>
</comment>
<evidence type="ECO:0000256" key="1">
    <source>
        <dbReference type="SAM" id="SignalP"/>
    </source>
</evidence>
<dbReference type="AlphaFoldDB" id="A0A167U0E0"/>
<evidence type="ECO:0008006" key="4">
    <source>
        <dbReference type="Google" id="ProtNLM"/>
    </source>
</evidence>
<evidence type="ECO:0000313" key="3">
    <source>
        <dbReference type="Proteomes" id="UP000077164"/>
    </source>
</evidence>
<dbReference type="SUPFAM" id="SSF56935">
    <property type="entry name" value="Porins"/>
    <property type="match status" value="1"/>
</dbReference>
<keyword evidence="1" id="KW-0732">Signal</keyword>
<sequence>MTHFYQDISTLKKQFLCFFLLFAVPIFSQNSVTGSVLDSSNTPISQVNVQIKDSKNDKIIAFSFSDTSGNFRLELDKKGLYILKISYLGLKSFTKEIEITNNLLDVGKIILEENKIDLENVIIKNEAAGMTEIGDTLRYRIEKFLNGTEETLKDVIKKLPGLDIDSQGKIKANGKEVDKLLINGEEFFINQQKIATENITAEMIKNIELIKNYTEFKNIKKNDKSGITALNVNIKEQFKNKLTGNVSAAAGENRYKLHATLFNFSKKTLFSLISDSNNTGELSMNIEEYTKFTNQNEARTIGETTFSKNDDLPRFLTIGNNVKERSSYFTGLNLKYSPTKKTQVNFYSIFNSVDQVEQQSNTQFYASNSGVFSNKDSRFINEETMFTNSALDVAYKPNEKSLISYKGYFSGVNKINTVEIANNTNQLDNENKLTDYTINHQLNYTTLYKNNTGLNISVKQQIIKKSNRLNIESDAPFLNLNFNNSTYKILQNSQLNKNNIDLNANYTFSIKKTTNAIFMESSIRKDDYKTTEEQFTQFENNVNIENKVQTIGLQTKFKLFEKTTFSSALSYSRLQFKMDNLNKAEWLFMPTLSLKTDFNSNHYIKLSFSQNNNLTQAENLVPNNVISDYRTIFSNENLRLSTITPNNQLAADYFYFNNKRKLSIISNLSYYKATNIISNNSSADATVNYIQYAVAPFENRFQSMLYSEKTFSFLPFSLRASVSYSSSSKILFYDRLSQTFKTESTSAYLSFVSRLKKTSLQFETGVAVSRDNYQDNFFSNSILIVNPFIETSYKIASNISFNSTFSYKKITAATSSNEIYMLSPRLRLNFPKSKFEISMIAHDILNINNYEQITLTRFDNFTEERISQSLTGYYLLNIKFKL</sequence>
<reference evidence="2 3" key="1">
    <citation type="submission" date="2016-03" db="EMBL/GenBank/DDBJ databases">
        <title>Draft genome sequence of Flavobacterium fryxellicola DSM 16209.</title>
        <authorList>
            <person name="Shin S.-K."/>
            <person name="Yi H."/>
        </authorList>
    </citation>
    <scope>NUCLEOTIDE SEQUENCE [LARGE SCALE GENOMIC DNA]</scope>
    <source>
        <strain evidence="2 3">DSM 16209</strain>
    </source>
</reference>
<dbReference type="InterPro" id="IPR008969">
    <property type="entry name" value="CarboxyPept-like_regulatory"/>
</dbReference>
<gene>
    <name evidence="2" type="ORF">FBFR_15725</name>
</gene>
<dbReference type="STRING" id="249352.SAMN05444395_10179"/>
<dbReference type="EMBL" id="LVJE01000048">
    <property type="protein sequence ID" value="OAB25130.1"/>
    <property type="molecule type" value="Genomic_DNA"/>
</dbReference>
<proteinExistence type="predicted"/>
<accession>A0A167U0E0</accession>
<dbReference type="Pfam" id="PF13715">
    <property type="entry name" value="CarbopepD_reg_2"/>
    <property type="match status" value="1"/>
</dbReference>
<protein>
    <recommendedName>
        <fullName evidence="4">Outer membrane protein beta-barrel domain-containing protein</fullName>
    </recommendedName>
</protein>
<dbReference type="Gene3D" id="2.60.40.1120">
    <property type="entry name" value="Carboxypeptidase-like, regulatory domain"/>
    <property type="match status" value="1"/>
</dbReference>
<keyword evidence="3" id="KW-1185">Reference proteome</keyword>
<feature type="signal peptide" evidence="1">
    <location>
        <begin position="1"/>
        <end position="28"/>
    </location>
</feature>
<name>A0A167U0E0_9FLAO</name>
<organism evidence="2 3">
    <name type="scientific">Flavobacterium fryxellicola</name>
    <dbReference type="NCBI Taxonomy" id="249352"/>
    <lineage>
        <taxon>Bacteria</taxon>
        <taxon>Pseudomonadati</taxon>
        <taxon>Bacteroidota</taxon>
        <taxon>Flavobacteriia</taxon>
        <taxon>Flavobacteriales</taxon>
        <taxon>Flavobacteriaceae</taxon>
        <taxon>Flavobacterium</taxon>
    </lineage>
</organism>
<dbReference type="OrthoDB" id="603275at2"/>